<dbReference type="RefSeq" id="WP_197011474.1">
    <property type="nucleotide sequence ID" value="NZ_BAABES010000005.1"/>
</dbReference>
<accession>A0A931DHC4</accession>
<proteinExistence type="predicted"/>
<reference evidence="3" key="1">
    <citation type="submission" date="2020-11" db="EMBL/GenBank/DDBJ databases">
        <title>Sequencing the genomes of 1000 actinobacteria strains.</title>
        <authorList>
            <person name="Klenk H.-P."/>
        </authorList>
    </citation>
    <scope>NUCLEOTIDE SEQUENCE</scope>
    <source>
        <strain evidence="3">DSM 43175</strain>
    </source>
</reference>
<dbReference type="EMBL" id="JADOUA010000001">
    <property type="protein sequence ID" value="MBG6088794.1"/>
    <property type="molecule type" value="Genomic_DNA"/>
</dbReference>
<dbReference type="Proteomes" id="UP000614047">
    <property type="component" value="Unassembled WGS sequence"/>
</dbReference>
<dbReference type="InterPro" id="IPR011051">
    <property type="entry name" value="RmlC_Cupin_sf"/>
</dbReference>
<dbReference type="AlphaFoldDB" id="A0A931DHC4"/>
<comment type="caution">
    <text evidence="3">The sequence shown here is derived from an EMBL/GenBank/DDBJ whole genome shotgun (WGS) entry which is preliminary data.</text>
</comment>
<evidence type="ECO:0000313" key="4">
    <source>
        <dbReference type="Proteomes" id="UP000614047"/>
    </source>
</evidence>
<dbReference type="InterPro" id="IPR006045">
    <property type="entry name" value="Cupin_1"/>
</dbReference>
<dbReference type="PANTHER" id="PTHR36440:SF1">
    <property type="entry name" value="PUTATIVE (AFU_ORTHOLOGUE AFUA_8G07350)-RELATED"/>
    <property type="match status" value="1"/>
</dbReference>
<dbReference type="InterPro" id="IPR053146">
    <property type="entry name" value="QDO-like"/>
</dbReference>
<organism evidence="3 4">
    <name type="scientific">Actinomadura viridis</name>
    <dbReference type="NCBI Taxonomy" id="58110"/>
    <lineage>
        <taxon>Bacteria</taxon>
        <taxon>Bacillati</taxon>
        <taxon>Actinomycetota</taxon>
        <taxon>Actinomycetes</taxon>
        <taxon>Streptosporangiales</taxon>
        <taxon>Thermomonosporaceae</taxon>
        <taxon>Actinomadura</taxon>
    </lineage>
</organism>
<protein>
    <submittedName>
        <fullName evidence="3">Oxalate decarboxylase/phosphoglucose isomerase-like protein (Cupin superfamily)</fullName>
    </submittedName>
</protein>
<feature type="domain" description="Cupin type-1" evidence="2">
    <location>
        <begin position="53"/>
        <end position="155"/>
    </location>
</feature>
<dbReference type="GO" id="GO:0016853">
    <property type="term" value="F:isomerase activity"/>
    <property type="evidence" value="ECO:0007669"/>
    <property type="project" value="UniProtKB-KW"/>
</dbReference>
<name>A0A931DHC4_9ACTN</name>
<keyword evidence="4" id="KW-1185">Reference proteome</keyword>
<dbReference type="PANTHER" id="PTHR36440">
    <property type="entry name" value="PUTATIVE (AFU_ORTHOLOGUE AFUA_8G07350)-RELATED"/>
    <property type="match status" value="1"/>
</dbReference>
<evidence type="ECO:0000259" key="2">
    <source>
        <dbReference type="Pfam" id="PF00190"/>
    </source>
</evidence>
<sequence>MSARVRRHLILRAGFRTDGKEASRMSGLIVPAGQGRKLITKAQEITFKVTGKDGSSASSFEVVVPPGFDVGAHTHQRSQEFFYILEGELDLLAFEPIEKTGDNWQEWESSAGDRVVRAGPGSCMFVPPGCPHAFRNATDEPARMLFQSYPSPDHEHYFEEIAEIFSAGRSVDSGAVQRMRERYDVSQITPLRYGPPALPNPRPATEREA</sequence>
<evidence type="ECO:0000256" key="1">
    <source>
        <dbReference type="SAM" id="MobiDB-lite"/>
    </source>
</evidence>
<dbReference type="Pfam" id="PF00190">
    <property type="entry name" value="Cupin_1"/>
    <property type="match status" value="1"/>
</dbReference>
<dbReference type="SUPFAM" id="SSF51182">
    <property type="entry name" value="RmlC-like cupins"/>
    <property type="match status" value="1"/>
</dbReference>
<dbReference type="InterPro" id="IPR014710">
    <property type="entry name" value="RmlC-like_jellyroll"/>
</dbReference>
<evidence type="ECO:0000313" key="3">
    <source>
        <dbReference type="EMBL" id="MBG6088794.1"/>
    </source>
</evidence>
<gene>
    <name evidence="3" type="ORF">IW256_002907</name>
</gene>
<dbReference type="Gene3D" id="2.60.120.10">
    <property type="entry name" value="Jelly Rolls"/>
    <property type="match status" value="1"/>
</dbReference>
<feature type="region of interest" description="Disordered" evidence="1">
    <location>
        <begin position="190"/>
        <end position="209"/>
    </location>
</feature>
<keyword evidence="3" id="KW-0413">Isomerase</keyword>